<evidence type="ECO:0000313" key="1">
    <source>
        <dbReference type="EMBL" id="KAK4030006.1"/>
    </source>
</evidence>
<organism evidence="1 2">
    <name type="scientific">Daphnia magna</name>
    <dbReference type="NCBI Taxonomy" id="35525"/>
    <lineage>
        <taxon>Eukaryota</taxon>
        <taxon>Metazoa</taxon>
        <taxon>Ecdysozoa</taxon>
        <taxon>Arthropoda</taxon>
        <taxon>Crustacea</taxon>
        <taxon>Branchiopoda</taxon>
        <taxon>Diplostraca</taxon>
        <taxon>Cladocera</taxon>
        <taxon>Anomopoda</taxon>
        <taxon>Daphniidae</taxon>
        <taxon>Daphnia</taxon>
    </lineage>
</organism>
<dbReference type="EMBL" id="JAOYFB010000039">
    <property type="protein sequence ID" value="KAK4030006.1"/>
    <property type="molecule type" value="Genomic_DNA"/>
</dbReference>
<name>A0ABR0AXZ3_9CRUS</name>
<sequence>MDATGRNACSNVETNGLTKKSNRDQMLFGQQHAYQITAANGLLQAIRYNHQPDFIRYYITTVEAGHKSLPLILSDYSENQKEKNLTDSVVWSAFKRKEYHEQDRELPGLLDDRSWASELVL</sequence>
<proteinExistence type="predicted"/>
<evidence type="ECO:0000313" key="2">
    <source>
        <dbReference type="Proteomes" id="UP001234178"/>
    </source>
</evidence>
<gene>
    <name evidence="1" type="ORF">OUZ56_022964</name>
</gene>
<accession>A0ABR0AXZ3</accession>
<keyword evidence="2" id="KW-1185">Reference proteome</keyword>
<dbReference type="Proteomes" id="UP001234178">
    <property type="component" value="Unassembled WGS sequence"/>
</dbReference>
<protein>
    <submittedName>
        <fullName evidence="1">Uncharacterized protein</fullName>
    </submittedName>
</protein>
<reference evidence="1 2" key="1">
    <citation type="journal article" date="2023" name="Nucleic Acids Res.">
        <title>The hologenome of Daphnia magna reveals possible DNA methylation and microbiome-mediated evolution of the host genome.</title>
        <authorList>
            <person name="Chaturvedi A."/>
            <person name="Li X."/>
            <person name="Dhandapani V."/>
            <person name="Marshall H."/>
            <person name="Kissane S."/>
            <person name="Cuenca-Cambronero M."/>
            <person name="Asole G."/>
            <person name="Calvet F."/>
            <person name="Ruiz-Romero M."/>
            <person name="Marangio P."/>
            <person name="Guigo R."/>
            <person name="Rago D."/>
            <person name="Mirbahai L."/>
            <person name="Eastwood N."/>
            <person name="Colbourne J.K."/>
            <person name="Zhou J."/>
            <person name="Mallon E."/>
            <person name="Orsini L."/>
        </authorList>
    </citation>
    <scope>NUCLEOTIDE SEQUENCE [LARGE SCALE GENOMIC DNA]</scope>
    <source>
        <strain evidence="1">LRV0_1</strain>
    </source>
</reference>
<comment type="caution">
    <text evidence="1">The sequence shown here is derived from an EMBL/GenBank/DDBJ whole genome shotgun (WGS) entry which is preliminary data.</text>
</comment>